<evidence type="ECO:0000313" key="1">
    <source>
        <dbReference type="EMBL" id="EFG49717.1"/>
    </source>
</evidence>
<name>A0ABN0A8Z4_AERVM</name>
<evidence type="ECO:0000313" key="2">
    <source>
        <dbReference type="Proteomes" id="UP000003764"/>
    </source>
</evidence>
<comment type="caution">
    <text evidence="1">The sequence shown here is derived from an EMBL/GenBank/DDBJ whole genome shotgun (WGS) entry which is preliminary data.</text>
</comment>
<dbReference type="EMBL" id="ADNT01000069">
    <property type="protein sequence ID" value="EFG49717.1"/>
    <property type="molecule type" value="Genomic_DNA"/>
</dbReference>
<dbReference type="Proteomes" id="UP000003764">
    <property type="component" value="Unassembled WGS sequence"/>
</dbReference>
<proteinExistence type="predicted"/>
<reference evidence="1 2" key="1">
    <citation type="submission" date="2010-04" db="EMBL/GenBank/DDBJ databases">
        <authorList>
            <person name="Muzny D."/>
            <person name="Qin X."/>
            <person name="Deng J."/>
            <person name="Jiang H."/>
            <person name="Liu Y."/>
            <person name="Qu J."/>
            <person name="Song X.-Z."/>
            <person name="Zhang L."/>
            <person name="Thornton R."/>
            <person name="Coyle M."/>
            <person name="Francisco L."/>
            <person name="Jackson L."/>
            <person name="Javaid M."/>
            <person name="Korchina V."/>
            <person name="Kovar C."/>
            <person name="Mata R."/>
            <person name="Mathew T."/>
            <person name="Ngo R."/>
            <person name="Nguyen L."/>
            <person name="Nguyen N."/>
            <person name="Okwuonu G."/>
            <person name="Ongeri F."/>
            <person name="Pham C."/>
            <person name="Simmons D."/>
            <person name="Wilczek-Boney K."/>
            <person name="Hale W."/>
            <person name="Jakkamsetti A."/>
            <person name="Pham P."/>
            <person name="Ruth R."/>
            <person name="San Lucas F."/>
            <person name="Warren J."/>
            <person name="Zhang J."/>
            <person name="Zhao Z."/>
            <person name="Zhou C."/>
            <person name="Zhu D."/>
            <person name="Lee S."/>
            <person name="Bess C."/>
            <person name="Blankenburg K."/>
            <person name="Forbes L."/>
            <person name="Fu Q."/>
            <person name="Gubbala S."/>
            <person name="Hirani K."/>
            <person name="Jayaseelan J.C."/>
            <person name="Lara F."/>
            <person name="Munidasa M."/>
            <person name="Palculict T."/>
            <person name="Patil S."/>
            <person name="Pu L.-L."/>
            <person name="Saada N."/>
            <person name="Tang L."/>
            <person name="Weissenberger G."/>
            <person name="Zhu Y."/>
            <person name="Hemphill L."/>
            <person name="Shang Y."/>
            <person name="Youmans B."/>
            <person name="Ayvaz T."/>
            <person name="Ross M."/>
            <person name="Santibanez J."/>
            <person name="Aqrawi P."/>
            <person name="Gross S."/>
            <person name="Joshi V."/>
            <person name="Fowler G."/>
            <person name="Nazareth L."/>
            <person name="Reid J."/>
            <person name="Worley K."/>
            <person name="Petrosino J."/>
            <person name="Highlander S."/>
            <person name="Gibbs R."/>
            <person name="Gibbs R."/>
        </authorList>
    </citation>
    <scope>NUCLEOTIDE SEQUENCE [LARGE SCALE GENOMIC DNA]</scope>
    <source>
        <strain evidence="1 2">ATCC 11563</strain>
    </source>
</reference>
<keyword evidence="2" id="KW-1185">Reference proteome</keyword>
<accession>A0ABN0A8Z4</accession>
<organism evidence="1 2">
    <name type="scientific">Aerococcus viridans (strain ATCC 11563 / DSM 20340 / CCUG 4311 / JCM 20461 / NBRC 12219 / NCTC 8251 / M1)</name>
    <dbReference type="NCBI Taxonomy" id="655812"/>
    <lineage>
        <taxon>Bacteria</taxon>
        <taxon>Bacillati</taxon>
        <taxon>Bacillota</taxon>
        <taxon>Bacilli</taxon>
        <taxon>Lactobacillales</taxon>
        <taxon>Aerococcaceae</taxon>
        <taxon>Aerococcus</taxon>
    </lineage>
</organism>
<sequence length="59" mass="6831">MIKAETLALGKRGFATWLTVQWKLLSVFKNHQPFFLPNANKFLNKILLQDTSHILDGLY</sequence>
<protein>
    <submittedName>
        <fullName evidence="1">Uncharacterized protein</fullName>
    </submittedName>
</protein>
<gene>
    <name evidence="1" type="ORF">HMPREF0061_0951</name>
</gene>